<organism evidence="1 2">
    <name type="scientific">Populus trichocarpa</name>
    <name type="common">Western balsam poplar</name>
    <name type="synonym">Populus balsamifera subsp. trichocarpa</name>
    <dbReference type="NCBI Taxonomy" id="3694"/>
    <lineage>
        <taxon>Eukaryota</taxon>
        <taxon>Viridiplantae</taxon>
        <taxon>Streptophyta</taxon>
        <taxon>Embryophyta</taxon>
        <taxon>Tracheophyta</taxon>
        <taxon>Spermatophyta</taxon>
        <taxon>Magnoliopsida</taxon>
        <taxon>eudicotyledons</taxon>
        <taxon>Gunneridae</taxon>
        <taxon>Pentapetalae</taxon>
        <taxon>rosids</taxon>
        <taxon>fabids</taxon>
        <taxon>Malpighiales</taxon>
        <taxon>Salicaceae</taxon>
        <taxon>Saliceae</taxon>
        <taxon>Populus</taxon>
    </lineage>
</organism>
<sequence>MPRFLITRPCFLPVSLLPRARRNPNAGTHEN</sequence>
<dbReference type="InParanoid" id="A0A3N7GGF0"/>
<name>A0A3N7GGF0_POPTR</name>
<reference evidence="1 2" key="1">
    <citation type="journal article" date="2006" name="Science">
        <title>The genome of black cottonwood, Populus trichocarpa (Torr. &amp; Gray).</title>
        <authorList>
            <person name="Tuskan G.A."/>
            <person name="Difazio S."/>
            <person name="Jansson S."/>
            <person name="Bohlmann J."/>
            <person name="Grigoriev I."/>
            <person name="Hellsten U."/>
            <person name="Putnam N."/>
            <person name="Ralph S."/>
            <person name="Rombauts S."/>
            <person name="Salamov A."/>
            <person name="Schein J."/>
            <person name="Sterck L."/>
            <person name="Aerts A."/>
            <person name="Bhalerao R.R."/>
            <person name="Bhalerao R.P."/>
            <person name="Blaudez D."/>
            <person name="Boerjan W."/>
            <person name="Brun A."/>
            <person name="Brunner A."/>
            <person name="Busov V."/>
            <person name="Campbell M."/>
            <person name="Carlson J."/>
            <person name="Chalot M."/>
            <person name="Chapman J."/>
            <person name="Chen G.L."/>
            <person name="Cooper D."/>
            <person name="Coutinho P.M."/>
            <person name="Couturier J."/>
            <person name="Covert S."/>
            <person name="Cronk Q."/>
            <person name="Cunningham R."/>
            <person name="Davis J."/>
            <person name="Degroeve S."/>
            <person name="Dejardin A."/>
            <person name="Depamphilis C."/>
            <person name="Detter J."/>
            <person name="Dirks B."/>
            <person name="Dubchak I."/>
            <person name="Duplessis S."/>
            <person name="Ehlting J."/>
            <person name="Ellis B."/>
            <person name="Gendler K."/>
            <person name="Goodstein D."/>
            <person name="Gribskov M."/>
            <person name="Grimwood J."/>
            <person name="Groover A."/>
            <person name="Gunter L."/>
            <person name="Hamberger B."/>
            <person name="Heinze B."/>
            <person name="Helariutta Y."/>
            <person name="Henrissat B."/>
            <person name="Holligan D."/>
            <person name="Holt R."/>
            <person name="Huang W."/>
            <person name="Islam-Faridi N."/>
            <person name="Jones S."/>
            <person name="Jones-Rhoades M."/>
            <person name="Jorgensen R."/>
            <person name="Joshi C."/>
            <person name="Kangasjarvi J."/>
            <person name="Karlsson J."/>
            <person name="Kelleher C."/>
            <person name="Kirkpatrick R."/>
            <person name="Kirst M."/>
            <person name="Kohler A."/>
            <person name="Kalluri U."/>
            <person name="Larimer F."/>
            <person name="Leebens-Mack J."/>
            <person name="Leple J.C."/>
            <person name="Locascio P."/>
            <person name="Lou Y."/>
            <person name="Lucas S."/>
            <person name="Martin F."/>
            <person name="Montanini B."/>
            <person name="Napoli C."/>
            <person name="Nelson D.R."/>
            <person name="Nelson C."/>
            <person name="Nieminen K."/>
            <person name="Nilsson O."/>
            <person name="Pereda V."/>
            <person name="Peter G."/>
            <person name="Philippe R."/>
            <person name="Pilate G."/>
            <person name="Poliakov A."/>
            <person name="Razumovskaya J."/>
            <person name="Richardson P."/>
            <person name="Rinaldi C."/>
            <person name="Ritland K."/>
            <person name="Rouze P."/>
            <person name="Ryaboy D."/>
            <person name="Schmutz J."/>
            <person name="Schrader J."/>
            <person name="Segerman B."/>
            <person name="Shin H."/>
            <person name="Siddiqui A."/>
            <person name="Sterky F."/>
            <person name="Terry A."/>
            <person name="Tsai C.J."/>
            <person name="Uberbacher E."/>
            <person name="Unneberg P."/>
            <person name="Vahala J."/>
            <person name="Wall K."/>
            <person name="Wessler S."/>
            <person name="Yang G."/>
            <person name="Yin T."/>
            <person name="Douglas C."/>
            <person name="Marra M."/>
            <person name="Sandberg G."/>
            <person name="Van de Peer Y."/>
            <person name="Rokhsar D."/>
        </authorList>
    </citation>
    <scope>NUCLEOTIDE SEQUENCE [LARGE SCALE GENOMIC DNA]</scope>
    <source>
        <strain evidence="2">cv. Nisqually</strain>
    </source>
</reference>
<keyword evidence="2" id="KW-1185">Reference proteome</keyword>
<evidence type="ECO:0000313" key="2">
    <source>
        <dbReference type="Proteomes" id="UP000006729"/>
    </source>
</evidence>
<proteinExistence type="predicted"/>
<dbReference type="Proteomes" id="UP000006729">
    <property type="component" value="Chromosome 6"/>
</dbReference>
<accession>A0A3N7GGF0</accession>
<gene>
    <name evidence="1" type="ORF">POPTR_006G238533</name>
</gene>
<dbReference type="EMBL" id="CM009295">
    <property type="protein sequence ID" value="RQO92128.1"/>
    <property type="molecule type" value="Genomic_DNA"/>
</dbReference>
<dbReference type="AlphaFoldDB" id="A0A3N7GGF0"/>
<protein>
    <submittedName>
        <fullName evidence="1">Uncharacterized protein</fullName>
    </submittedName>
</protein>
<evidence type="ECO:0000313" key="1">
    <source>
        <dbReference type="EMBL" id="RQO92128.1"/>
    </source>
</evidence>